<gene>
    <name evidence="7" type="ORF">CQW44_12040</name>
</gene>
<feature type="compositionally biased region" description="Low complexity" evidence="4">
    <location>
        <begin position="31"/>
        <end position="59"/>
    </location>
</feature>
<comment type="similarity">
    <text evidence="2">Belongs to the bacterial solute-binding protein 2 family.</text>
</comment>
<comment type="caution">
    <text evidence="7">The sequence shown here is derived from an EMBL/GenBank/DDBJ whole genome shotgun (WGS) entry which is preliminary data.</text>
</comment>
<accession>A0A426S8W4</accession>
<feature type="chain" id="PRO_5039137246" evidence="5">
    <location>
        <begin position="23"/>
        <end position="372"/>
    </location>
</feature>
<evidence type="ECO:0000313" key="7">
    <source>
        <dbReference type="EMBL" id="RRQ86582.1"/>
    </source>
</evidence>
<dbReference type="PANTHER" id="PTHR46847">
    <property type="entry name" value="D-ALLOSE-BINDING PERIPLASMIC PROTEIN-RELATED"/>
    <property type="match status" value="1"/>
</dbReference>
<dbReference type="GO" id="GO:0030246">
    <property type="term" value="F:carbohydrate binding"/>
    <property type="evidence" value="ECO:0007669"/>
    <property type="project" value="UniProtKB-ARBA"/>
</dbReference>
<dbReference type="PROSITE" id="PS51257">
    <property type="entry name" value="PROKAR_LIPOPROTEIN"/>
    <property type="match status" value="1"/>
</dbReference>
<dbReference type="Proteomes" id="UP000276379">
    <property type="component" value="Unassembled WGS sequence"/>
</dbReference>
<reference evidence="7 8" key="1">
    <citation type="submission" date="2017-10" db="EMBL/GenBank/DDBJ databases">
        <title>Draft genome of actinobacteria isolated from guarana (Paullinia cupana (Mart.) Ducke.</title>
        <authorList>
            <person name="Siqueira K.A."/>
            <person name="Liotti R.G."/>
            <person name="Mendes T.A."/>
            <person name="Soares M.A."/>
        </authorList>
    </citation>
    <scope>NUCLEOTIDE SEQUENCE [LARGE SCALE GENOMIC DNA]</scope>
    <source>
        <strain evidence="7 8">199</strain>
    </source>
</reference>
<sequence>MNVSSRAKALTAAVLTAGLCLAAAGCTKSDSSSGGDSHASAAADNDSAASQQVASPSAAGPGCTYKTYGGGVPRLDLTDGRTIVGFSQSESTSNPFRATETKSIEQQAKKLGVKLIERNADADVNTQNSQIEDMIAQGAKALIVAPENSDGLGPALAKAKSAKIPVLTIDRTVGGTACTDFMAFIGSDFYHQAQLAADDLAGATGGGDAHVAILTGTPGNNVTTDRTKGFEDRARAKYPKMKVVASQTGNFAQTDGQKVMEQLLQSHPDINAVYAENDEMALGAIQAIRSAGRTPGKDVKVVSIDGIEQAVKNVGAGQMVSDIETNPRFGPLAFQALQDFYGTTGVQPKVIIKDGHFTAGNAKQALEQGLVY</sequence>
<proteinExistence type="inferred from homology"/>
<dbReference type="AlphaFoldDB" id="A0A426S8W4"/>
<evidence type="ECO:0000256" key="2">
    <source>
        <dbReference type="ARBA" id="ARBA00007639"/>
    </source>
</evidence>
<dbReference type="GO" id="GO:0030313">
    <property type="term" value="C:cell envelope"/>
    <property type="evidence" value="ECO:0007669"/>
    <property type="project" value="UniProtKB-SubCell"/>
</dbReference>
<dbReference type="RefSeq" id="WP_125211301.1">
    <property type="nucleotide sequence ID" value="NZ_PDER01000019.1"/>
</dbReference>
<dbReference type="PANTHER" id="PTHR46847:SF3">
    <property type="entry name" value="GALACTOFURANOSE-BINDING PROTEIN YTFQ"/>
    <property type="match status" value="1"/>
</dbReference>
<dbReference type="InterPro" id="IPR025997">
    <property type="entry name" value="SBP_2_dom"/>
</dbReference>
<feature type="domain" description="Periplasmic binding protein" evidence="6">
    <location>
        <begin position="91"/>
        <end position="327"/>
    </location>
</feature>
<name>A0A426S8W4_9ACTN</name>
<evidence type="ECO:0000259" key="6">
    <source>
        <dbReference type="Pfam" id="PF13407"/>
    </source>
</evidence>
<comment type="subcellular location">
    <subcellularLocation>
        <location evidence="1">Cell envelope</location>
    </subcellularLocation>
</comment>
<evidence type="ECO:0000256" key="4">
    <source>
        <dbReference type="SAM" id="MobiDB-lite"/>
    </source>
</evidence>
<keyword evidence="8" id="KW-1185">Reference proteome</keyword>
<dbReference type="InterPro" id="IPR028082">
    <property type="entry name" value="Peripla_BP_I"/>
</dbReference>
<feature type="signal peptide" evidence="5">
    <location>
        <begin position="1"/>
        <end position="22"/>
    </location>
</feature>
<evidence type="ECO:0000256" key="3">
    <source>
        <dbReference type="ARBA" id="ARBA00022729"/>
    </source>
</evidence>
<dbReference type="Pfam" id="PF13407">
    <property type="entry name" value="Peripla_BP_4"/>
    <property type="match status" value="1"/>
</dbReference>
<dbReference type="EMBL" id="PDES01000005">
    <property type="protein sequence ID" value="RRQ86582.1"/>
    <property type="molecule type" value="Genomic_DNA"/>
</dbReference>
<dbReference type="SUPFAM" id="SSF53822">
    <property type="entry name" value="Periplasmic binding protein-like I"/>
    <property type="match status" value="1"/>
</dbReference>
<dbReference type="Gene3D" id="3.40.50.2300">
    <property type="match status" value="2"/>
</dbReference>
<protein>
    <submittedName>
        <fullName evidence="7">LacI family transcriptional regulator</fullName>
    </submittedName>
</protein>
<evidence type="ECO:0000256" key="1">
    <source>
        <dbReference type="ARBA" id="ARBA00004196"/>
    </source>
</evidence>
<evidence type="ECO:0000313" key="8">
    <source>
        <dbReference type="Proteomes" id="UP000276379"/>
    </source>
</evidence>
<dbReference type="CDD" id="cd06309">
    <property type="entry name" value="PBP1_galactofuranose_YtfQ-like"/>
    <property type="match status" value="1"/>
</dbReference>
<evidence type="ECO:0000256" key="5">
    <source>
        <dbReference type="SAM" id="SignalP"/>
    </source>
</evidence>
<organism evidence="7 8">
    <name type="scientific">Streptomyces griseofuscus</name>
    <dbReference type="NCBI Taxonomy" id="146922"/>
    <lineage>
        <taxon>Bacteria</taxon>
        <taxon>Bacillati</taxon>
        <taxon>Actinomycetota</taxon>
        <taxon>Actinomycetes</taxon>
        <taxon>Kitasatosporales</taxon>
        <taxon>Streptomycetaceae</taxon>
        <taxon>Streptomyces</taxon>
    </lineage>
</organism>
<keyword evidence="3 5" id="KW-0732">Signal</keyword>
<feature type="region of interest" description="Disordered" evidence="4">
    <location>
        <begin position="31"/>
        <end position="60"/>
    </location>
</feature>